<dbReference type="Proteomes" id="UP000193920">
    <property type="component" value="Unassembled WGS sequence"/>
</dbReference>
<dbReference type="Gene3D" id="3.40.190.10">
    <property type="entry name" value="Periplasmic binding protein-like II"/>
    <property type="match status" value="2"/>
</dbReference>
<feature type="transmembrane region" description="Helical" evidence="1">
    <location>
        <begin position="442"/>
        <end position="461"/>
    </location>
</feature>
<dbReference type="Pfam" id="PF13416">
    <property type="entry name" value="SBP_bac_8"/>
    <property type="match status" value="1"/>
</dbReference>
<keyword evidence="3" id="KW-1185">Reference proteome</keyword>
<keyword evidence="1" id="KW-0472">Membrane</keyword>
<dbReference type="PANTHER" id="PTHR43649">
    <property type="entry name" value="ARABINOSE-BINDING PROTEIN-RELATED"/>
    <property type="match status" value="1"/>
</dbReference>
<comment type="caution">
    <text evidence="2">The sequence shown here is derived from an EMBL/GenBank/DDBJ whole genome shotgun (WGS) entry which is preliminary data.</text>
</comment>
<evidence type="ECO:0000313" key="2">
    <source>
        <dbReference type="EMBL" id="ORY59346.1"/>
    </source>
</evidence>
<keyword evidence="1" id="KW-0812">Transmembrane</keyword>
<dbReference type="PANTHER" id="PTHR43649:SF12">
    <property type="entry name" value="DIACETYLCHITOBIOSE BINDING PROTEIN DASA"/>
    <property type="match status" value="1"/>
</dbReference>
<dbReference type="AlphaFoldDB" id="A0A1Y2DJL7"/>
<dbReference type="SUPFAM" id="SSF53850">
    <property type="entry name" value="Periplasmic binding protein-like II"/>
    <property type="match status" value="1"/>
</dbReference>
<protein>
    <submittedName>
        <fullName evidence="2">Periplasmic binding protein-like II</fullName>
    </submittedName>
</protein>
<name>A0A1Y2DJL7_9FUNG</name>
<proteinExistence type="predicted"/>
<dbReference type="InterPro" id="IPR006059">
    <property type="entry name" value="SBP"/>
</dbReference>
<keyword evidence="1" id="KW-1133">Transmembrane helix</keyword>
<gene>
    <name evidence="2" type="ORF">LY90DRAFT_643670</name>
</gene>
<organism evidence="2 3">
    <name type="scientific">Neocallimastix californiae</name>
    <dbReference type="NCBI Taxonomy" id="1754190"/>
    <lineage>
        <taxon>Eukaryota</taxon>
        <taxon>Fungi</taxon>
        <taxon>Fungi incertae sedis</taxon>
        <taxon>Chytridiomycota</taxon>
        <taxon>Chytridiomycota incertae sedis</taxon>
        <taxon>Neocallimastigomycetes</taxon>
        <taxon>Neocallimastigales</taxon>
        <taxon>Neocallimastigaceae</taxon>
        <taxon>Neocallimastix</taxon>
    </lineage>
</organism>
<evidence type="ECO:0000313" key="3">
    <source>
        <dbReference type="Proteomes" id="UP000193920"/>
    </source>
</evidence>
<reference evidence="2 3" key="1">
    <citation type="submission" date="2016-08" db="EMBL/GenBank/DDBJ databases">
        <title>A Parts List for Fungal Cellulosomes Revealed by Comparative Genomics.</title>
        <authorList>
            <consortium name="DOE Joint Genome Institute"/>
            <person name="Haitjema C.H."/>
            <person name="Gilmore S.P."/>
            <person name="Henske J.K."/>
            <person name="Solomon K.V."/>
            <person name="De Groot R."/>
            <person name="Kuo A."/>
            <person name="Mondo S.J."/>
            <person name="Salamov A.A."/>
            <person name="Labutti K."/>
            <person name="Zhao Z."/>
            <person name="Chiniquy J."/>
            <person name="Barry K."/>
            <person name="Brewer H.M."/>
            <person name="Purvine S.O."/>
            <person name="Wright A.T."/>
            <person name="Boxma B."/>
            <person name="Van Alen T."/>
            <person name="Hackstein J.H."/>
            <person name="Baker S.E."/>
            <person name="Grigoriev I.V."/>
            <person name="O'Malley M.A."/>
        </authorList>
    </citation>
    <scope>NUCLEOTIDE SEQUENCE [LARGE SCALE GENOMIC DNA]</scope>
    <source>
        <strain evidence="2 3">G1</strain>
    </source>
</reference>
<dbReference type="InterPro" id="IPR050490">
    <property type="entry name" value="Bact_solute-bd_prot1"/>
</dbReference>
<feature type="transmembrane region" description="Helical" evidence="1">
    <location>
        <begin position="540"/>
        <end position="558"/>
    </location>
</feature>
<evidence type="ECO:0000256" key="1">
    <source>
        <dbReference type="SAM" id="Phobius"/>
    </source>
</evidence>
<feature type="transmembrane region" description="Helical" evidence="1">
    <location>
        <begin position="564"/>
        <end position="587"/>
    </location>
</feature>
<accession>A0A1Y2DJL7</accession>
<feature type="transmembrane region" description="Helical" evidence="1">
    <location>
        <begin position="481"/>
        <end position="502"/>
    </location>
</feature>
<dbReference type="OrthoDB" id="2157358at2759"/>
<dbReference type="EMBL" id="MCOG01000064">
    <property type="protein sequence ID" value="ORY59346.1"/>
    <property type="molecule type" value="Genomic_DNA"/>
</dbReference>
<sequence>MKLENNDTISTIDISLLGFIYISDEFDRLSCIKSKFNEYSKRNNLNITLNTMFYTFRNSTTEGTNISYFLDELSKKKEKNEYDMFLLDTVYTGTYAEHFENLKKRLPSDLIELYMEGIATKTCIFDNKLIAMPLYVDYGGLYYNKILLNKYNMTIPATWDELIDTYKFIYEKETALGETIEKFSGLPDGEAGVAATLEMIHSFRKSVNDGFPGYISDEAVAALEKMKEIKKVISDNENFNRKQEKLWRKIYANHDNYIFFRSWFTDDIILNADQNRKSVHLKFAPLPGNSYGISGSCIGGSNIALSKYISEEKKKAATEIYKFLFSKEFQKYLILNVNKRSAIHSLYRDKEICAHINCTMYSNMQGIVRPVHTTPNYPKFSEKFYEYIKDYIIDENIHLLEKLRRQFSFLPFSYWCCFLIGQFLSICYCLNQIGNIQNYTCILRPFFITIGFTLSYVPFFIKLLGLFPRRNKFVKIINKNHNGSLILFIVSDVILNALCFLLDPIQVHKEFVEEGESFKVCRVNEWNVTHYKSDVVHVSYALYFSLFNIIAYMIVMNVKISNRYIYYGFRAGIIMVFYLSNLAIIIFPKFYSISIQKDNRFEDEIDINQFIEKTKAFDDNFQNELKFITMSDFVLENNKDKNYINYNNKYKQNNRYDSRDDNITNLNKYYYHSNNSHTNNTSSCKTDSTIYSNNTNTIDNINSMVFNNAIYSINRSNNNIYNNNI</sequence>